<protein>
    <recommendedName>
        <fullName evidence="2">histidine kinase</fullName>
        <ecNumber evidence="2">2.7.13.3</ecNumber>
    </recommendedName>
</protein>
<dbReference type="Proteomes" id="UP000279089">
    <property type="component" value="Unassembled WGS sequence"/>
</dbReference>
<gene>
    <name evidence="11" type="ORF">EG028_18810</name>
</gene>
<dbReference type="EC" id="2.7.13.3" evidence="2"/>
<dbReference type="InterPro" id="IPR050482">
    <property type="entry name" value="Sensor_HK_TwoCompSys"/>
</dbReference>
<dbReference type="GO" id="GO:0005524">
    <property type="term" value="F:ATP binding"/>
    <property type="evidence" value="ECO:0007669"/>
    <property type="project" value="UniProtKB-KW"/>
</dbReference>
<comment type="caution">
    <text evidence="11">The sequence shown here is derived from an EMBL/GenBank/DDBJ whole genome shotgun (WGS) entry which is preliminary data.</text>
</comment>
<sequence length="288" mass="32545">MDCRHNSGLSFLYWASKDKKGQGMNGTLQLILIGTIVMLSLGIFVVIMVVLQQKQVVQYKLILKDKDLQLQKERLVAVLQGQETERKRIAEDLHDEVGAQLSVLKLSLNHLQQLAGNGEKEKIKETKEFADSIIQQLRFISQSLHPTTLENLGLSHALDSFSSLMNKNREILISFRTDGTSYNVDREKALNIYRVVQELMNNILKHAEARHVQITYQSTPSLLTIRVEDDGNGKLIDKFEEQRKKTGHLGLKNIESRLNIIGGNITFVKNSPAGTVAEITVENYQPLI</sequence>
<dbReference type="Pfam" id="PF07730">
    <property type="entry name" value="HisKA_3"/>
    <property type="match status" value="1"/>
</dbReference>
<evidence type="ECO:0000256" key="1">
    <source>
        <dbReference type="ARBA" id="ARBA00000085"/>
    </source>
</evidence>
<dbReference type="GO" id="GO:0016020">
    <property type="term" value="C:membrane"/>
    <property type="evidence" value="ECO:0007669"/>
    <property type="project" value="InterPro"/>
</dbReference>
<keyword evidence="5" id="KW-0547">Nucleotide-binding</keyword>
<dbReference type="Gene3D" id="1.20.5.1930">
    <property type="match status" value="1"/>
</dbReference>
<dbReference type="OrthoDB" id="9760839at2"/>
<dbReference type="InterPro" id="IPR011712">
    <property type="entry name" value="Sig_transdc_His_kin_sub3_dim/P"/>
</dbReference>
<keyword evidence="9" id="KW-0472">Membrane</keyword>
<evidence type="ECO:0000256" key="5">
    <source>
        <dbReference type="ARBA" id="ARBA00022741"/>
    </source>
</evidence>
<dbReference type="GO" id="GO:0000155">
    <property type="term" value="F:phosphorelay sensor kinase activity"/>
    <property type="evidence" value="ECO:0007669"/>
    <property type="project" value="InterPro"/>
</dbReference>
<dbReference type="Gene3D" id="3.30.565.10">
    <property type="entry name" value="Histidine kinase-like ATPase, C-terminal domain"/>
    <property type="match status" value="1"/>
</dbReference>
<dbReference type="PANTHER" id="PTHR24421:SF10">
    <property type="entry name" value="NITRATE_NITRITE SENSOR PROTEIN NARQ"/>
    <property type="match status" value="1"/>
</dbReference>
<keyword evidence="3" id="KW-0597">Phosphoprotein</keyword>
<keyword evidence="9" id="KW-0812">Transmembrane</keyword>
<feature type="domain" description="Histidine kinase" evidence="10">
    <location>
        <begin position="92"/>
        <end position="285"/>
    </location>
</feature>
<accession>A0A3N4M803</accession>
<keyword evidence="12" id="KW-1185">Reference proteome</keyword>
<dbReference type="InterPro" id="IPR005467">
    <property type="entry name" value="His_kinase_dom"/>
</dbReference>
<dbReference type="AlphaFoldDB" id="A0A3N4M803"/>
<dbReference type="CDD" id="cd16917">
    <property type="entry name" value="HATPase_UhpB-NarQ-NarX-like"/>
    <property type="match status" value="1"/>
</dbReference>
<feature type="transmembrane region" description="Helical" evidence="9">
    <location>
        <begin position="28"/>
        <end position="51"/>
    </location>
</feature>
<evidence type="ECO:0000256" key="3">
    <source>
        <dbReference type="ARBA" id="ARBA00022553"/>
    </source>
</evidence>
<evidence type="ECO:0000259" key="10">
    <source>
        <dbReference type="PROSITE" id="PS50109"/>
    </source>
</evidence>
<keyword evidence="7" id="KW-0067">ATP-binding</keyword>
<keyword evidence="8" id="KW-0902">Two-component regulatory system</keyword>
<comment type="catalytic activity">
    <reaction evidence="1">
        <text>ATP + protein L-histidine = ADP + protein N-phospho-L-histidine.</text>
        <dbReference type="EC" id="2.7.13.3"/>
    </reaction>
</comment>
<reference evidence="12" key="1">
    <citation type="submission" date="2018-11" db="EMBL/GenBank/DDBJ databases">
        <title>Chitinophaga lutea sp.nov., isolate from arsenic contaminated soil.</title>
        <authorList>
            <person name="Zong Y."/>
        </authorList>
    </citation>
    <scope>NUCLEOTIDE SEQUENCE [LARGE SCALE GENOMIC DNA]</scope>
    <source>
        <strain evidence="12">YLT18</strain>
    </source>
</reference>
<dbReference type="PANTHER" id="PTHR24421">
    <property type="entry name" value="NITRATE/NITRITE SENSOR PROTEIN NARX-RELATED"/>
    <property type="match status" value="1"/>
</dbReference>
<evidence type="ECO:0000256" key="8">
    <source>
        <dbReference type="ARBA" id="ARBA00023012"/>
    </source>
</evidence>
<dbReference type="InterPro" id="IPR003594">
    <property type="entry name" value="HATPase_dom"/>
</dbReference>
<evidence type="ECO:0000256" key="2">
    <source>
        <dbReference type="ARBA" id="ARBA00012438"/>
    </source>
</evidence>
<name>A0A3N4M803_9BACT</name>
<dbReference type="InterPro" id="IPR036890">
    <property type="entry name" value="HATPase_C_sf"/>
</dbReference>
<keyword evidence="9" id="KW-1133">Transmembrane helix</keyword>
<evidence type="ECO:0000313" key="11">
    <source>
        <dbReference type="EMBL" id="RPD39694.1"/>
    </source>
</evidence>
<evidence type="ECO:0000313" key="12">
    <source>
        <dbReference type="Proteomes" id="UP000279089"/>
    </source>
</evidence>
<evidence type="ECO:0000256" key="6">
    <source>
        <dbReference type="ARBA" id="ARBA00022777"/>
    </source>
</evidence>
<evidence type="ECO:0000256" key="7">
    <source>
        <dbReference type="ARBA" id="ARBA00022840"/>
    </source>
</evidence>
<dbReference type="SUPFAM" id="SSF55874">
    <property type="entry name" value="ATPase domain of HSP90 chaperone/DNA topoisomerase II/histidine kinase"/>
    <property type="match status" value="1"/>
</dbReference>
<dbReference type="EMBL" id="RMBX01000010">
    <property type="protein sequence ID" value="RPD39694.1"/>
    <property type="molecule type" value="Genomic_DNA"/>
</dbReference>
<evidence type="ECO:0000256" key="4">
    <source>
        <dbReference type="ARBA" id="ARBA00022679"/>
    </source>
</evidence>
<dbReference type="PROSITE" id="PS50109">
    <property type="entry name" value="HIS_KIN"/>
    <property type="match status" value="1"/>
</dbReference>
<keyword evidence="6" id="KW-0418">Kinase</keyword>
<dbReference type="GO" id="GO:0046983">
    <property type="term" value="F:protein dimerization activity"/>
    <property type="evidence" value="ECO:0007669"/>
    <property type="project" value="InterPro"/>
</dbReference>
<proteinExistence type="predicted"/>
<evidence type="ECO:0000256" key="9">
    <source>
        <dbReference type="SAM" id="Phobius"/>
    </source>
</evidence>
<keyword evidence="4" id="KW-0808">Transferase</keyword>
<dbReference type="Pfam" id="PF02518">
    <property type="entry name" value="HATPase_c"/>
    <property type="match status" value="1"/>
</dbReference>
<organism evidence="11 12">
    <name type="scientific">Chitinophaga barathri</name>
    <dbReference type="NCBI Taxonomy" id="1647451"/>
    <lineage>
        <taxon>Bacteria</taxon>
        <taxon>Pseudomonadati</taxon>
        <taxon>Bacteroidota</taxon>
        <taxon>Chitinophagia</taxon>
        <taxon>Chitinophagales</taxon>
        <taxon>Chitinophagaceae</taxon>
        <taxon>Chitinophaga</taxon>
    </lineage>
</organism>